<reference evidence="2 3" key="1">
    <citation type="submission" date="2020-08" db="EMBL/GenBank/DDBJ databases">
        <authorList>
            <person name="Liu C."/>
            <person name="Sun Q."/>
        </authorList>
    </citation>
    <scope>NUCLEOTIDE SEQUENCE [LARGE SCALE GENOMIC DNA]</scope>
    <source>
        <strain evidence="2 3">NSJ-57</strain>
    </source>
</reference>
<gene>
    <name evidence="2" type="ORF">H9Q81_00815</name>
</gene>
<protein>
    <recommendedName>
        <fullName evidence="4">TIGR03545 family protein</fullName>
    </recommendedName>
</protein>
<dbReference type="AlphaFoldDB" id="A0A7G9GX83"/>
<proteinExistence type="predicted"/>
<feature type="coiled-coil region" evidence="1">
    <location>
        <begin position="284"/>
        <end position="311"/>
    </location>
</feature>
<evidence type="ECO:0000256" key="1">
    <source>
        <dbReference type="SAM" id="Coils"/>
    </source>
</evidence>
<keyword evidence="3" id="KW-1185">Reference proteome</keyword>
<dbReference type="EMBL" id="CP060637">
    <property type="protein sequence ID" value="QNM15415.1"/>
    <property type="molecule type" value="Genomic_DNA"/>
</dbReference>
<evidence type="ECO:0000313" key="3">
    <source>
        <dbReference type="Proteomes" id="UP000515913"/>
    </source>
</evidence>
<dbReference type="KEGG" id="fho:H9Q81_00815"/>
<evidence type="ECO:0000313" key="2">
    <source>
        <dbReference type="EMBL" id="QNM15415.1"/>
    </source>
</evidence>
<evidence type="ECO:0008006" key="4">
    <source>
        <dbReference type="Google" id="ProtNLM"/>
    </source>
</evidence>
<keyword evidence="1" id="KW-0175">Coiled coil</keyword>
<dbReference type="Proteomes" id="UP000515913">
    <property type="component" value="Chromosome"/>
</dbReference>
<organism evidence="2 3">
    <name type="scientific">Fusobacterium hominis</name>
    <dbReference type="NCBI Taxonomy" id="2764326"/>
    <lineage>
        <taxon>Bacteria</taxon>
        <taxon>Fusobacteriati</taxon>
        <taxon>Fusobacteriota</taxon>
        <taxon>Fusobacteriia</taxon>
        <taxon>Fusobacteriales</taxon>
        <taxon>Fusobacteriaceae</taxon>
        <taxon>Fusobacterium</taxon>
    </lineage>
</organism>
<sequence>MKKRLIIGILIIIVLVFGVYLSKNFIVKKILEVKLTEINKGKVDIDEVEFSPFTKNIVLKGIDFTSRKNTLKNFVSIDKFEADYDIYFKDKKILISRAEFSGLSFMTNRTKDGNIGNLIREEDKTQVITDDLDLKKDSVIEDLEELISARANVNKALIKDIIQEKYENTEGMLKERKLYWEKKIRALENTKDYKVLKDSYEKISKEKNPLKILRMEKVVRNAAHSFKNLSKELIENKENMRDDFNQIIMSQDMDQNLENAVNEIVNRGQLIVLDLDSIVNYYLNEIYRESIDEFVERYRNLMKELELRRNEDMKYIQKWEFFAEEIDLKTDIYGVVVEGQINNISSRLSKNLDNIIFTLKADSDKSHGEVKGVINIRRIEGDINIDISTFDFSDLQDLEALHKYVMSGQAGLKKTIILTRDNIYLNGNVYIHKMKLNGNEINKKLRIKNPFLKDMIVPLLSEVKVGNIKYKYSSTTGKLEVQSNLSQEIMKALNSEKGYMRDKITQDMLREGKENLERYRNMITTDNQKALEELENQFDNQSRYLDKIQDTLNKFNIKGEDDFTNKIIDKIFE</sequence>
<name>A0A7G9GX83_9FUSO</name>
<dbReference type="RefSeq" id="WP_101473481.1">
    <property type="nucleotide sequence ID" value="NZ_CP060637.1"/>
</dbReference>
<accession>A0A7G9GX83</accession>